<feature type="region of interest" description="Disordered" evidence="2">
    <location>
        <begin position="600"/>
        <end position="620"/>
    </location>
</feature>
<dbReference type="OrthoDB" id="275783at2759"/>
<dbReference type="InterPro" id="IPR033060">
    <property type="entry name" value="INTS7"/>
</dbReference>
<feature type="compositionally biased region" description="Low complexity" evidence="2">
    <location>
        <begin position="8"/>
        <end position="24"/>
    </location>
</feature>
<feature type="compositionally biased region" description="Low complexity" evidence="2">
    <location>
        <begin position="500"/>
        <end position="516"/>
    </location>
</feature>
<feature type="compositionally biased region" description="Basic and acidic residues" evidence="2">
    <location>
        <begin position="278"/>
        <end position="289"/>
    </location>
</feature>
<dbReference type="STRING" id="946362.F2U1S1"/>
<evidence type="ECO:0000256" key="1">
    <source>
        <dbReference type="ARBA" id="ARBA00008565"/>
    </source>
</evidence>
<keyword evidence="5" id="KW-1185">Reference proteome</keyword>
<dbReference type="GO" id="GO:0032039">
    <property type="term" value="C:integrator complex"/>
    <property type="evidence" value="ECO:0007669"/>
    <property type="project" value="InterPro"/>
</dbReference>
<dbReference type="EMBL" id="GL832959">
    <property type="protein sequence ID" value="EGD81573.1"/>
    <property type="molecule type" value="Genomic_DNA"/>
</dbReference>
<comment type="similarity">
    <text evidence="1">Belongs to the Integrator subunit 7 family.</text>
</comment>
<dbReference type="RefSeq" id="XP_004996777.1">
    <property type="nucleotide sequence ID" value="XM_004996720.1"/>
</dbReference>
<dbReference type="PANTHER" id="PTHR13322:SF2">
    <property type="entry name" value="INTEGRATOR COMPLEX SUBUNIT 7"/>
    <property type="match status" value="1"/>
</dbReference>
<evidence type="ECO:0000313" key="5">
    <source>
        <dbReference type="Proteomes" id="UP000007799"/>
    </source>
</evidence>
<feature type="region of interest" description="Disordered" evidence="2">
    <location>
        <begin position="809"/>
        <end position="845"/>
    </location>
</feature>
<accession>F2U1S1</accession>
<feature type="region of interest" description="Disordered" evidence="2">
    <location>
        <begin position="341"/>
        <end position="367"/>
    </location>
</feature>
<reference evidence="4" key="1">
    <citation type="submission" date="2009-08" db="EMBL/GenBank/DDBJ databases">
        <title>Annotation of Salpingoeca rosetta.</title>
        <authorList>
            <consortium name="The Broad Institute Genome Sequencing Platform"/>
            <person name="Russ C."/>
            <person name="Cuomo C."/>
            <person name="Burger G."/>
            <person name="Gray M.W."/>
            <person name="Holland P.W.H."/>
            <person name="King N."/>
            <person name="Lang F.B.F."/>
            <person name="Roger A.J."/>
            <person name="Ruiz-Trillo I."/>
            <person name="Young S.K."/>
            <person name="Zeng Q."/>
            <person name="Gargeya S."/>
            <person name="Alvarado L."/>
            <person name="Berlin A."/>
            <person name="Chapman S.B."/>
            <person name="Chen Z."/>
            <person name="Freedman E."/>
            <person name="Gellesch M."/>
            <person name="Goldberg J."/>
            <person name="Griggs A."/>
            <person name="Gujja S."/>
            <person name="Heilman E."/>
            <person name="Heiman D."/>
            <person name="Howarth C."/>
            <person name="Mehta T."/>
            <person name="Neiman D."/>
            <person name="Pearson M."/>
            <person name="Roberts A."/>
            <person name="Saif S."/>
            <person name="Shea T."/>
            <person name="Shenoy N."/>
            <person name="Sisk P."/>
            <person name="Stolte C."/>
            <person name="Sykes S."/>
            <person name="White J."/>
            <person name="Yandava C."/>
            <person name="Haas B."/>
            <person name="Nusbaum C."/>
            <person name="Birren B."/>
        </authorList>
    </citation>
    <scope>NUCLEOTIDE SEQUENCE</scope>
    <source>
        <strain evidence="4">ATCC 50818</strain>
    </source>
</reference>
<evidence type="ECO:0000259" key="3">
    <source>
        <dbReference type="Pfam" id="PF24436"/>
    </source>
</evidence>
<gene>
    <name evidence="4" type="ORF">PTSG_02288</name>
</gene>
<feature type="region of interest" description="Disordered" evidence="2">
    <location>
        <begin position="442"/>
        <end position="465"/>
    </location>
</feature>
<feature type="domain" description="Integrator complex subunit 7 N-terminal" evidence="3">
    <location>
        <begin position="48"/>
        <end position="269"/>
    </location>
</feature>
<feature type="compositionally biased region" description="Acidic residues" evidence="2">
    <location>
        <begin position="811"/>
        <end position="824"/>
    </location>
</feature>
<protein>
    <recommendedName>
        <fullName evidence="3">Integrator complex subunit 7 N-terminal domain-containing protein</fullName>
    </recommendedName>
</protein>
<feature type="compositionally biased region" description="Basic and acidic residues" evidence="2">
    <location>
        <begin position="341"/>
        <end position="356"/>
    </location>
</feature>
<dbReference type="SUPFAM" id="SSF48371">
    <property type="entry name" value="ARM repeat"/>
    <property type="match status" value="1"/>
</dbReference>
<dbReference type="GeneID" id="16077370"/>
<organism evidence="4 5">
    <name type="scientific">Salpingoeca rosetta (strain ATCC 50818 / BSB-021)</name>
    <dbReference type="NCBI Taxonomy" id="946362"/>
    <lineage>
        <taxon>Eukaryota</taxon>
        <taxon>Choanoflagellata</taxon>
        <taxon>Craspedida</taxon>
        <taxon>Salpingoecidae</taxon>
        <taxon>Salpingoeca</taxon>
    </lineage>
</organism>
<feature type="region of interest" description="Disordered" evidence="2">
    <location>
        <begin position="1"/>
        <end position="24"/>
    </location>
</feature>
<feature type="compositionally biased region" description="Acidic residues" evidence="2">
    <location>
        <begin position="442"/>
        <end position="453"/>
    </location>
</feature>
<feature type="region of interest" description="Disordered" evidence="2">
    <location>
        <begin position="271"/>
        <end position="305"/>
    </location>
</feature>
<dbReference type="GO" id="GO:0034472">
    <property type="term" value="P:snRNA 3'-end processing"/>
    <property type="evidence" value="ECO:0007669"/>
    <property type="project" value="TreeGrafter"/>
</dbReference>
<feature type="compositionally biased region" description="Basic and acidic residues" evidence="2">
    <location>
        <begin position="521"/>
        <end position="536"/>
    </location>
</feature>
<feature type="compositionally biased region" description="Low complexity" evidence="2">
    <location>
        <begin position="825"/>
        <end position="838"/>
    </location>
</feature>
<sequence length="1224" mass="132605">MAGRRVRQQPQGPPTTAAPALAGAPHTALRRITTEWEAFARAGPLAKLESLGNMQQIINEYPSPAVITTFMLRIADFYPRTGDVVLKWELYQMLKRCRAAFDHLRSKKEIFQRLQRAFLSNDTTDRIITLRLFALLAPQFAEFTELHAHITRALGSEEETEALAAAKTAAIYCRYSPHFCREAFAAAAETMDDLGATPAVRVAALALLRSTATVADLVPASLDVCWHCIHSALPTNLIEPLFTTIEHLVLRASNDTHAHIHRLLSIACSPNDGTSSSKHTDDNVHHSNDDDSNDDDDHHHHHHTAAVAARALRALQRISPALGHTFDLDAAARVLDLVPRVGDDDGSRDGADRGDGSEGDEGAGEGLSLMMRGSRAGPALDVFADVMNAAAFDVPTSLQLRALDQVIAMSLCASDVHTPLAAARVLLAIAQLQDLRHADADADADADGDDDVAMDTRADANGGGAVLPSRLELQQLAVESTALTVDAIRAYTRQRQCSVTTTNNSCNSNSNITGNSDDNDDARMGDRDDDHEEGTERALRGAIAVVCQLCEDVTDTAAPAATQATAMCDAQGTGVVDLVSLASATAGWFSDACRVHSATEHARASRRGHSKDERQRHRQQRHTRLFASLWLSLLRFAAGVPHVRLEQATLTHLSALLPSDDKGQDNSVTAVSCDVLSSLIRVHALAGTTATVKVLCSAGTSSDHDPTPALTQLQERIQRRIAATVATPWVASTASSLSETPAIHLSTVSPSQQSSLAPSPPPPLPHFVLNSSWSLYVCARQAAVQGQHATAHALFQRVRMHLLHCNRYSDDNDDENDNDDDDDAAAGVDDQPEQQQQQENKEATTAAREVAADKRVSLDDGGVRDTNTTYDGWLSFLSAVFEAEAQAQVANATSTHAQRVSAEQAASLQLAATRLNTCSSLLPTALHPHAGSFLRGFLGFRRGFLEFSSQLCTLHEDAAQQELCVLDEDAQELRRQVVALAEATFNLDPTSQAVLHYSKLLLDMAIHALATRQRGDGSGTCVFDARALEGCLALIHPLPSAAAIAHFISSLHRLPAPEAMRRIVRFCVCVPFPYPPSFFRAEPDLSLELYFTPRCDAGNVIRVLHRDSLMLRMQGVFRPPPVNRRKRSAITCARLRVSCQSTKQPSTSKPGAPSSSSSSLSTAVHEALMDVTSSHFFETQLHIPFRGSVDMTAHVFLEDAQGDTLYKSQPYFFKAVDAGQKRQP</sequence>
<proteinExistence type="inferred from homology"/>
<dbReference type="Proteomes" id="UP000007799">
    <property type="component" value="Unassembled WGS sequence"/>
</dbReference>
<dbReference type="Pfam" id="PF24436">
    <property type="entry name" value="INTS7_N"/>
    <property type="match status" value="1"/>
</dbReference>
<dbReference type="InParanoid" id="F2U1S1"/>
<feature type="compositionally biased region" description="Low complexity" evidence="2">
    <location>
        <begin position="1145"/>
        <end position="1159"/>
    </location>
</feature>
<name>F2U1S1_SALR5</name>
<dbReference type="KEGG" id="sre:PTSG_02288"/>
<feature type="region of interest" description="Disordered" evidence="2">
    <location>
        <begin position="1140"/>
        <end position="1159"/>
    </location>
</feature>
<evidence type="ECO:0000313" key="4">
    <source>
        <dbReference type="EMBL" id="EGD81573.1"/>
    </source>
</evidence>
<evidence type="ECO:0000256" key="2">
    <source>
        <dbReference type="SAM" id="MobiDB-lite"/>
    </source>
</evidence>
<dbReference type="AlphaFoldDB" id="F2U1S1"/>
<dbReference type="PANTHER" id="PTHR13322">
    <property type="entry name" value="C1ORF73 PROTEIN"/>
    <property type="match status" value="1"/>
</dbReference>
<dbReference type="InterPro" id="IPR056516">
    <property type="entry name" value="INTS7_N"/>
</dbReference>
<feature type="region of interest" description="Disordered" evidence="2">
    <location>
        <begin position="500"/>
        <end position="536"/>
    </location>
</feature>
<dbReference type="InterPro" id="IPR016024">
    <property type="entry name" value="ARM-type_fold"/>
</dbReference>